<keyword evidence="5" id="KW-0486">Methionine biosynthesis</keyword>
<dbReference type="Gene3D" id="3.40.50.1580">
    <property type="entry name" value="Nucleoside phosphorylase domain"/>
    <property type="match status" value="1"/>
</dbReference>
<protein>
    <recommendedName>
        <fullName evidence="2">adenosylhomocysteine nucleosidase</fullName>
        <ecNumber evidence="2">3.2.2.9</ecNumber>
    </recommendedName>
</protein>
<sequence>MKIAIIAAMTEELAPFRKHYASEQIWQKGKTSIEKVNEQLYLVASGIGKANASATAAWLNEKIKPDLIINTGTTGSFSSELALGSVICSQEFVYSDVDATGFDYAFGQVPQMPARYFVASSYLKLVEKISQEKRLNVAFGTIVTADSFMSDIEAVEKIKKRFPTALGSDMESCAIAQVAAFYNIPVLNIRGVSDYVGQNAPDTFDATVDLASNQAFEVVRAVVDVVLGK</sequence>
<evidence type="ECO:0000313" key="8">
    <source>
        <dbReference type="Proteomes" id="UP001595969"/>
    </source>
</evidence>
<evidence type="ECO:0000259" key="6">
    <source>
        <dbReference type="Pfam" id="PF01048"/>
    </source>
</evidence>
<dbReference type="CDD" id="cd09008">
    <property type="entry name" value="MTAN"/>
    <property type="match status" value="1"/>
</dbReference>
<dbReference type="Proteomes" id="UP001595969">
    <property type="component" value="Unassembled WGS sequence"/>
</dbReference>
<evidence type="ECO:0000256" key="4">
    <source>
        <dbReference type="ARBA" id="ARBA00022801"/>
    </source>
</evidence>
<dbReference type="PANTHER" id="PTHR46832:SF1">
    <property type="entry name" value="5'-METHYLTHIOADENOSINE_S-ADENOSYLHOMOCYSTEINE NUCLEOSIDASE"/>
    <property type="match status" value="1"/>
</dbReference>
<dbReference type="SUPFAM" id="SSF53167">
    <property type="entry name" value="Purine and uridine phosphorylases"/>
    <property type="match status" value="1"/>
</dbReference>
<accession>A0ABV9MVK9</accession>
<keyword evidence="7" id="KW-0326">Glycosidase</keyword>
<name>A0ABV9MVK9_9ENTE</name>
<evidence type="ECO:0000256" key="2">
    <source>
        <dbReference type="ARBA" id="ARBA00011974"/>
    </source>
</evidence>
<dbReference type="InterPro" id="IPR010049">
    <property type="entry name" value="MTA_SAH_Nsdase"/>
</dbReference>
<organism evidence="7 8">
    <name type="scientific">Enterococcus lemanii</name>
    <dbReference type="NCBI Taxonomy" id="1159752"/>
    <lineage>
        <taxon>Bacteria</taxon>
        <taxon>Bacillati</taxon>
        <taxon>Bacillota</taxon>
        <taxon>Bacilli</taxon>
        <taxon>Lactobacillales</taxon>
        <taxon>Enterococcaceae</taxon>
        <taxon>Enterococcus</taxon>
    </lineage>
</organism>
<keyword evidence="8" id="KW-1185">Reference proteome</keyword>
<proteinExistence type="predicted"/>
<dbReference type="InterPro" id="IPR000845">
    <property type="entry name" value="Nucleoside_phosphorylase_d"/>
</dbReference>
<dbReference type="PANTHER" id="PTHR46832">
    <property type="entry name" value="5'-METHYLTHIOADENOSINE/S-ADENOSYLHOMOCYSTEINE NUCLEOSIDASE"/>
    <property type="match status" value="1"/>
</dbReference>
<dbReference type="InterPro" id="IPR035994">
    <property type="entry name" value="Nucleoside_phosphorylase_sf"/>
</dbReference>
<feature type="domain" description="Nucleoside phosphorylase" evidence="6">
    <location>
        <begin position="2"/>
        <end position="223"/>
    </location>
</feature>
<dbReference type="NCBIfam" id="NF004079">
    <property type="entry name" value="PRK05584.1"/>
    <property type="match status" value="1"/>
</dbReference>
<reference evidence="8" key="1">
    <citation type="journal article" date="2019" name="Int. J. Syst. Evol. Microbiol.">
        <title>The Global Catalogue of Microorganisms (GCM) 10K type strain sequencing project: providing services to taxonomists for standard genome sequencing and annotation.</title>
        <authorList>
            <consortium name="The Broad Institute Genomics Platform"/>
            <consortium name="The Broad Institute Genome Sequencing Center for Infectious Disease"/>
            <person name="Wu L."/>
            <person name="Ma J."/>
        </authorList>
    </citation>
    <scope>NUCLEOTIDE SEQUENCE [LARGE SCALE GENOMIC DNA]</scope>
    <source>
        <strain evidence="8">CGMCC 1.19032</strain>
    </source>
</reference>
<comment type="pathway">
    <text evidence="1">Amino-acid biosynthesis; L-methionine biosynthesis via salvage pathway; S-methyl-5-thio-alpha-D-ribose 1-phosphate from S-methyl-5'-thioadenosine (hydrolase route): step 1/2.</text>
</comment>
<evidence type="ECO:0000256" key="3">
    <source>
        <dbReference type="ARBA" id="ARBA00022605"/>
    </source>
</evidence>
<gene>
    <name evidence="7" type="ORF">ACFO5I_09540</name>
</gene>
<evidence type="ECO:0000256" key="1">
    <source>
        <dbReference type="ARBA" id="ARBA00004945"/>
    </source>
</evidence>
<evidence type="ECO:0000313" key="7">
    <source>
        <dbReference type="EMBL" id="MFC4719967.1"/>
    </source>
</evidence>
<keyword evidence="4 7" id="KW-0378">Hydrolase</keyword>
<dbReference type="EMBL" id="JBHSGS010000051">
    <property type="protein sequence ID" value="MFC4719967.1"/>
    <property type="molecule type" value="Genomic_DNA"/>
</dbReference>
<dbReference type="Pfam" id="PF01048">
    <property type="entry name" value="PNP_UDP_1"/>
    <property type="match status" value="1"/>
</dbReference>
<comment type="caution">
    <text evidence="7">The sequence shown here is derived from an EMBL/GenBank/DDBJ whole genome shotgun (WGS) entry which is preliminary data.</text>
</comment>
<evidence type="ECO:0000256" key="5">
    <source>
        <dbReference type="ARBA" id="ARBA00023167"/>
    </source>
</evidence>
<dbReference type="EC" id="3.2.2.9" evidence="2"/>
<dbReference type="NCBIfam" id="TIGR01704">
    <property type="entry name" value="MTA_SAH-Nsdase"/>
    <property type="match status" value="1"/>
</dbReference>
<dbReference type="GO" id="GO:0008782">
    <property type="term" value="F:adenosylhomocysteine nucleosidase activity"/>
    <property type="evidence" value="ECO:0007669"/>
    <property type="project" value="UniProtKB-EC"/>
</dbReference>
<keyword evidence="3" id="KW-0028">Amino-acid biosynthesis</keyword>
<dbReference type="RefSeq" id="WP_204655003.1">
    <property type="nucleotide sequence ID" value="NZ_JAFBFD010000049.1"/>
</dbReference>